<dbReference type="InterPro" id="IPR051814">
    <property type="entry name" value="NAD(P)H-dep_FMN_reductase"/>
</dbReference>
<organism evidence="5 6">
    <name type="scientific">Corynebacterium incognita</name>
    <dbReference type="NCBI Taxonomy" id="2754725"/>
    <lineage>
        <taxon>Bacteria</taxon>
        <taxon>Bacillati</taxon>
        <taxon>Actinomycetota</taxon>
        <taxon>Actinomycetes</taxon>
        <taxon>Mycobacteriales</taxon>
        <taxon>Corynebacteriaceae</taxon>
        <taxon>Corynebacterium</taxon>
    </lineage>
</organism>
<dbReference type="EMBL" id="CP059404">
    <property type="protein sequence ID" value="QNE89648.1"/>
    <property type="molecule type" value="Genomic_DNA"/>
</dbReference>
<evidence type="ECO:0000256" key="1">
    <source>
        <dbReference type="ARBA" id="ARBA00022630"/>
    </source>
</evidence>
<evidence type="ECO:0000256" key="2">
    <source>
        <dbReference type="ARBA" id="ARBA00022643"/>
    </source>
</evidence>
<accession>A0A7G7CPY2</accession>
<evidence type="ECO:0000256" key="3">
    <source>
        <dbReference type="ARBA" id="ARBA00023002"/>
    </source>
</evidence>
<dbReference type="SUPFAM" id="SSF52218">
    <property type="entry name" value="Flavoproteins"/>
    <property type="match status" value="1"/>
</dbReference>
<dbReference type="KEGG" id="cik:H0194_00825"/>
<dbReference type="PANTHER" id="PTHR43408">
    <property type="entry name" value="FMN REDUCTASE (NADPH)"/>
    <property type="match status" value="1"/>
</dbReference>
<evidence type="ECO:0000259" key="4">
    <source>
        <dbReference type="Pfam" id="PF03358"/>
    </source>
</evidence>
<dbReference type="Proteomes" id="UP000515743">
    <property type="component" value="Chromosome"/>
</dbReference>
<protein>
    <submittedName>
        <fullName evidence="5">NAD(P)H-dependent oxidoreductase</fullName>
    </submittedName>
</protein>
<dbReference type="GO" id="GO:0016491">
    <property type="term" value="F:oxidoreductase activity"/>
    <property type="evidence" value="ECO:0007669"/>
    <property type="project" value="UniProtKB-KW"/>
</dbReference>
<dbReference type="Gene3D" id="3.40.50.360">
    <property type="match status" value="1"/>
</dbReference>
<dbReference type="AlphaFoldDB" id="A0A7G7CPY2"/>
<evidence type="ECO:0000313" key="6">
    <source>
        <dbReference type="Proteomes" id="UP000515743"/>
    </source>
</evidence>
<keyword evidence="6" id="KW-1185">Reference proteome</keyword>
<keyword evidence="2" id="KW-0288">FMN</keyword>
<gene>
    <name evidence="5" type="ORF">H0194_00825</name>
</gene>
<dbReference type="NCBIfam" id="TIGR04037">
    <property type="entry name" value="LLM_duo_CE1759"/>
    <property type="match status" value="1"/>
</dbReference>
<dbReference type="InterPro" id="IPR029039">
    <property type="entry name" value="Flavoprotein-like_sf"/>
</dbReference>
<feature type="domain" description="NADPH-dependent FMN reductase-like" evidence="4">
    <location>
        <begin position="4"/>
        <end position="151"/>
    </location>
</feature>
<reference evidence="5 6" key="1">
    <citation type="submission" date="2020-07" db="EMBL/GenBank/DDBJ databases">
        <title>Complete genome and description of Corynebacterium incognita strain Marseille-Q3630 sp. nov.</title>
        <authorList>
            <person name="Boxberger M."/>
        </authorList>
    </citation>
    <scope>NUCLEOTIDE SEQUENCE [LARGE SCALE GENOMIC DNA]</scope>
    <source>
        <strain evidence="5 6">Marseille-Q3630</strain>
    </source>
</reference>
<keyword evidence="3" id="KW-0560">Oxidoreductase</keyword>
<dbReference type="Pfam" id="PF03358">
    <property type="entry name" value="FMN_red"/>
    <property type="match status" value="1"/>
</dbReference>
<dbReference type="InterPro" id="IPR023932">
    <property type="entry name" value="CE1759_FMN_reduct"/>
</dbReference>
<evidence type="ECO:0000313" key="5">
    <source>
        <dbReference type="EMBL" id="QNE89648.1"/>
    </source>
</evidence>
<proteinExistence type="predicted"/>
<dbReference type="PANTHER" id="PTHR43408:SF2">
    <property type="entry name" value="FMN REDUCTASE (NADPH)"/>
    <property type="match status" value="1"/>
</dbReference>
<name>A0A7G7CPY2_9CORY</name>
<sequence>MRNLVVLSAGLSTPSTTSKLADDLSAAVRAQVTARGEDLTITHVELKELLADLTAAYSNFGAPTPLLDAAKKALTDADGLIAVTPVFQASYSGLFKMFFDVLDKKALANLPTIIGATAGTARHSLMLEHAVRPLMSYLGALVMPTAVFFATEDFGSEEGLGHDGRVRRAAQELSQHMVDTTTAVAGLAGTQTTTLNENEPQRRGATAPDQAFTPMSEMLKNFGGNEQP</sequence>
<dbReference type="RefSeq" id="WP_185176022.1">
    <property type="nucleotide sequence ID" value="NZ_CP059404.1"/>
</dbReference>
<keyword evidence="1" id="KW-0285">Flavoprotein</keyword>
<dbReference type="InterPro" id="IPR005025">
    <property type="entry name" value="FMN_Rdtase-like_dom"/>
</dbReference>